<evidence type="ECO:0000313" key="17">
    <source>
        <dbReference type="EMBL" id="RIA78541.1"/>
    </source>
</evidence>
<dbReference type="Pfam" id="PF07664">
    <property type="entry name" value="FeoB_C"/>
    <property type="match status" value="1"/>
</dbReference>
<keyword evidence="6" id="KW-0997">Cell inner membrane</keyword>
<feature type="transmembrane region" description="Helical" evidence="15">
    <location>
        <begin position="664"/>
        <end position="686"/>
    </location>
</feature>
<keyword evidence="8" id="KW-0547">Nucleotide-binding</keyword>
<name>A0A397S735_9MOLU</name>
<feature type="transmembrane region" description="Helical" evidence="15">
    <location>
        <begin position="698"/>
        <end position="716"/>
    </location>
</feature>
<evidence type="ECO:0000259" key="16">
    <source>
        <dbReference type="PROSITE" id="PS51711"/>
    </source>
</evidence>
<dbReference type="InterPro" id="IPR030389">
    <property type="entry name" value="G_FEOB_dom"/>
</dbReference>
<dbReference type="InterPro" id="IPR011640">
    <property type="entry name" value="Fe2_transport_prot_B_C"/>
</dbReference>
<dbReference type="InterPro" id="IPR050860">
    <property type="entry name" value="FeoB_GTPase"/>
</dbReference>
<keyword evidence="9 15" id="KW-1133">Transmembrane helix</keyword>
<keyword evidence="5" id="KW-0410">Iron transport</keyword>
<evidence type="ECO:0000256" key="8">
    <source>
        <dbReference type="ARBA" id="ARBA00022741"/>
    </source>
</evidence>
<evidence type="ECO:0000256" key="4">
    <source>
        <dbReference type="ARBA" id="ARBA00022475"/>
    </source>
</evidence>
<evidence type="ECO:0000256" key="1">
    <source>
        <dbReference type="ARBA" id="ARBA00004429"/>
    </source>
</evidence>
<organism evidence="17 18">
    <name type="scientific">Anaeroplasma bactoclasticum</name>
    <dbReference type="NCBI Taxonomy" id="2088"/>
    <lineage>
        <taxon>Bacteria</taxon>
        <taxon>Bacillati</taxon>
        <taxon>Mycoplasmatota</taxon>
        <taxon>Mollicutes</taxon>
        <taxon>Anaeroplasmatales</taxon>
        <taxon>Anaeroplasmataceae</taxon>
        <taxon>Anaeroplasma</taxon>
    </lineage>
</organism>
<dbReference type="Gene3D" id="1.10.287.1770">
    <property type="match status" value="1"/>
</dbReference>
<dbReference type="SUPFAM" id="SSF52540">
    <property type="entry name" value="P-loop containing nucleoside triphosphate hydrolases"/>
    <property type="match status" value="1"/>
</dbReference>
<dbReference type="AlphaFoldDB" id="A0A397S735"/>
<dbReference type="InterPro" id="IPR027417">
    <property type="entry name" value="P-loop_NTPase"/>
</dbReference>
<keyword evidence="11" id="KW-0406">Ion transport</keyword>
<dbReference type="PANTHER" id="PTHR43185">
    <property type="entry name" value="FERROUS IRON TRANSPORT PROTEIN B"/>
    <property type="match status" value="1"/>
</dbReference>
<dbReference type="InterPro" id="IPR005225">
    <property type="entry name" value="Small_GTP-bd"/>
</dbReference>
<protein>
    <recommendedName>
        <fullName evidence="2">Fe(2+) transporter FeoB</fullName>
    </recommendedName>
    <alternativeName>
        <fullName evidence="14">Ferrous iron transport protein B</fullName>
    </alternativeName>
</protein>
<dbReference type="RefSeq" id="WP_119015285.1">
    <property type="nucleotide sequence ID" value="NZ_QXEV01000001.1"/>
</dbReference>
<dbReference type="InterPro" id="IPR011642">
    <property type="entry name" value="Gate_dom"/>
</dbReference>
<feature type="transmembrane region" description="Helical" evidence="15">
    <location>
        <begin position="282"/>
        <end position="300"/>
    </location>
</feature>
<dbReference type="FunFam" id="3.40.50.300:FF:000426">
    <property type="entry name" value="Ferrous iron transport protein B"/>
    <property type="match status" value="1"/>
</dbReference>
<dbReference type="Pfam" id="PF02421">
    <property type="entry name" value="FeoB_N"/>
    <property type="match status" value="1"/>
</dbReference>
<dbReference type="InParanoid" id="A0A397S735"/>
<accession>A0A397S735</accession>
<dbReference type="NCBIfam" id="TIGR00231">
    <property type="entry name" value="small_GTP"/>
    <property type="match status" value="1"/>
</dbReference>
<proteinExistence type="predicted"/>
<evidence type="ECO:0000256" key="10">
    <source>
        <dbReference type="ARBA" id="ARBA00023004"/>
    </source>
</evidence>
<evidence type="ECO:0000256" key="7">
    <source>
        <dbReference type="ARBA" id="ARBA00022692"/>
    </source>
</evidence>
<dbReference type="GO" id="GO:0015093">
    <property type="term" value="F:ferrous iron transmembrane transporter activity"/>
    <property type="evidence" value="ECO:0007669"/>
    <property type="project" value="InterPro"/>
</dbReference>
<evidence type="ECO:0000313" key="18">
    <source>
        <dbReference type="Proteomes" id="UP000266506"/>
    </source>
</evidence>
<dbReference type="PROSITE" id="PS51711">
    <property type="entry name" value="G_FEOB"/>
    <property type="match status" value="1"/>
</dbReference>
<feature type="transmembrane region" description="Helical" evidence="15">
    <location>
        <begin position="722"/>
        <end position="746"/>
    </location>
</feature>
<keyword evidence="10" id="KW-0408">Iron</keyword>
<gene>
    <name evidence="17" type="ORF">EI71_00102</name>
</gene>
<feature type="transmembrane region" description="Helical" evidence="15">
    <location>
        <begin position="561"/>
        <end position="579"/>
    </location>
</feature>
<keyword evidence="12" id="KW-0342">GTP-binding</keyword>
<evidence type="ECO:0000256" key="13">
    <source>
        <dbReference type="ARBA" id="ARBA00023136"/>
    </source>
</evidence>
<feature type="transmembrane region" description="Helical" evidence="15">
    <location>
        <begin position="476"/>
        <end position="498"/>
    </location>
</feature>
<evidence type="ECO:0000256" key="5">
    <source>
        <dbReference type="ARBA" id="ARBA00022496"/>
    </source>
</evidence>
<evidence type="ECO:0000256" key="15">
    <source>
        <dbReference type="SAM" id="Phobius"/>
    </source>
</evidence>
<dbReference type="Pfam" id="PF17910">
    <property type="entry name" value="FeoB_Cyto"/>
    <property type="match status" value="1"/>
</dbReference>
<dbReference type="Proteomes" id="UP000266506">
    <property type="component" value="Unassembled WGS sequence"/>
</dbReference>
<keyword evidence="18" id="KW-1185">Reference proteome</keyword>
<dbReference type="InterPro" id="IPR041069">
    <property type="entry name" value="FeoB_Cyto"/>
</dbReference>
<evidence type="ECO:0000256" key="6">
    <source>
        <dbReference type="ARBA" id="ARBA00022519"/>
    </source>
</evidence>
<reference evidence="17 18" key="1">
    <citation type="submission" date="2018-08" db="EMBL/GenBank/DDBJ databases">
        <title>Genomic Encyclopedia of Archaeal and Bacterial Type Strains, Phase II (KMG-II): from individual species to whole genera.</title>
        <authorList>
            <person name="Goeker M."/>
        </authorList>
    </citation>
    <scope>NUCLEOTIDE SEQUENCE [LARGE SCALE GENOMIC DNA]</scope>
    <source>
        <strain evidence="17 18">ATCC 27112</strain>
    </source>
</reference>
<evidence type="ECO:0000256" key="2">
    <source>
        <dbReference type="ARBA" id="ARBA00022371"/>
    </source>
</evidence>
<dbReference type="Pfam" id="PF07670">
    <property type="entry name" value="Gate"/>
    <property type="match status" value="2"/>
</dbReference>
<evidence type="ECO:0000256" key="12">
    <source>
        <dbReference type="ARBA" id="ARBA00023134"/>
    </source>
</evidence>
<keyword evidence="7 15" id="KW-0812">Transmembrane</keyword>
<evidence type="ECO:0000256" key="11">
    <source>
        <dbReference type="ARBA" id="ARBA00023065"/>
    </source>
</evidence>
<keyword evidence="4" id="KW-1003">Cell membrane</keyword>
<comment type="caution">
    <text evidence="17">The sequence shown here is derived from an EMBL/GenBank/DDBJ whole genome shotgun (WGS) entry which is preliminary data.</text>
</comment>
<sequence length="760" mass="84805">MKRFALAGNPNCGKTTLFNALTGSTAHVGNWPGVTVDKKTGQYKKLDETVEIVDLPGIYSLSPYTPEEIVSRNYILDEAPDCVINIVDATNLERNLYLTTQILEIDVPVVIALNMTDIVSKNGDKLNKDELSKKLGVPVVEISALKDYNIDALMKVADEASKAPRKGNLILNSEDPLYHLVNDCRIAIEYRGIKNPLFHAVKLVELDEIEAKDHEDLIPMVEEFKKTFSNDTFGTDFEAYIADARYQYISKNFANVYEKAQTGEKEEKTKSDKIDRVMTHRIWGLPLFIVIMFFIFHFTFAEDLFYLNAWFGVEIHNEGFINFLTGMGYEGEPLAGIPSLGVFLQNWMGWFSGHFIAGFQWICSGFQEYGDVAAEAASATWYGSLICDGILNGLDAVCSFIPQIMLLFLFIAILEDTGYMARIAFILDRAFRKFGLSGKAFIPMLTGFGCSVPAIMATRTLENEVEKNRTIRLMTCFSCGAKAPIWGLLAAVATYAGFGYGDVFVFTIYLGGIVLAIILAIFMRVFTKDTYVSPFIMELPQYHLPQPRNVGAHLWEKLKHYVIKAATIIAASLVVIWFLQTFGIENGGWAMVENMDNSFIAYIGKALQYIFYPCGWAIGADGWKHTVSSITGLVAKENVVGTMALFFNNGVEEGMEETIQFTSYGLYSFAIFNLLTFPCFAAIATAKAEQTKKEFLKTLGFWFGISYGLSALVYWLGALWAVAWWAGMIVTLALVAFLVFAAYFVVKRNKKASSIVALEA</sequence>
<dbReference type="Gene3D" id="3.40.50.300">
    <property type="entry name" value="P-loop containing nucleotide triphosphate hydrolases"/>
    <property type="match status" value="1"/>
</dbReference>
<feature type="domain" description="FeoB-type G" evidence="16">
    <location>
        <begin position="1"/>
        <end position="163"/>
    </location>
</feature>
<dbReference type="GO" id="GO:0005886">
    <property type="term" value="C:plasma membrane"/>
    <property type="evidence" value="ECO:0007669"/>
    <property type="project" value="UniProtKB-SubCell"/>
</dbReference>
<keyword evidence="13 15" id="KW-0472">Membrane</keyword>
<keyword evidence="3" id="KW-0813">Transport</keyword>
<evidence type="ECO:0000256" key="3">
    <source>
        <dbReference type="ARBA" id="ARBA00022448"/>
    </source>
</evidence>
<dbReference type="EMBL" id="QXEV01000001">
    <property type="protein sequence ID" value="RIA78541.1"/>
    <property type="molecule type" value="Genomic_DNA"/>
</dbReference>
<dbReference type="GO" id="GO:0005525">
    <property type="term" value="F:GTP binding"/>
    <property type="evidence" value="ECO:0007669"/>
    <property type="project" value="UniProtKB-KW"/>
</dbReference>
<evidence type="ECO:0000256" key="14">
    <source>
        <dbReference type="ARBA" id="ARBA00031200"/>
    </source>
</evidence>
<feature type="transmembrane region" description="Helical" evidence="15">
    <location>
        <begin position="504"/>
        <end position="527"/>
    </location>
</feature>
<dbReference type="CDD" id="cd01879">
    <property type="entry name" value="FeoB"/>
    <property type="match status" value="1"/>
</dbReference>
<evidence type="ECO:0000256" key="9">
    <source>
        <dbReference type="ARBA" id="ARBA00022989"/>
    </source>
</evidence>
<dbReference type="OrthoDB" id="9804921at2"/>
<dbReference type="PANTHER" id="PTHR43185:SF1">
    <property type="entry name" value="FE(2+) TRANSPORTER FEOB"/>
    <property type="match status" value="1"/>
</dbReference>
<comment type="subcellular location">
    <subcellularLocation>
        <location evidence="1">Cell inner membrane</location>
        <topology evidence="1">Multi-pass membrane protein</topology>
    </subcellularLocation>
</comment>